<dbReference type="GO" id="GO:0005576">
    <property type="term" value="C:extracellular region"/>
    <property type="evidence" value="ECO:0007669"/>
    <property type="project" value="InterPro"/>
</dbReference>
<protein>
    <submittedName>
        <fullName evidence="4">Uncharacterized protein</fullName>
    </submittedName>
</protein>
<keyword evidence="5" id="KW-1185">Reference proteome</keyword>
<evidence type="ECO:0000313" key="4">
    <source>
        <dbReference type="EMBL" id="APJ04202.1"/>
    </source>
</evidence>
<dbReference type="RefSeq" id="WP_148697955.1">
    <property type="nucleotide sequence ID" value="NZ_CP017834.1"/>
</dbReference>
<dbReference type="SUPFAM" id="SSF50370">
    <property type="entry name" value="Ricin B-like lectins"/>
    <property type="match status" value="1"/>
</dbReference>
<evidence type="ECO:0000259" key="2">
    <source>
        <dbReference type="Pfam" id="PF00652"/>
    </source>
</evidence>
<dbReference type="Pfam" id="PF07968">
    <property type="entry name" value="Leukocidin"/>
    <property type="match status" value="1"/>
</dbReference>
<proteinExistence type="predicted"/>
<dbReference type="InterPro" id="IPR000772">
    <property type="entry name" value="Ricin_B_lectin"/>
</dbReference>
<name>A0A1L4D1X8_9BACT</name>
<feature type="domain" description="Ricin B lectin" evidence="2">
    <location>
        <begin position="489"/>
        <end position="560"/>
    </location>
</feature>
<dbReference type="GO" id="GO:0051715">
    <property type="term" value="P:cytolysis in another organism"/>
    <property type="evidence" value="ECO:0007669"/>
    <property type="project" value="InterPro"/>
</dbReference>
<dbReference type="AlphaFoldDB" id="A0A1L4D1X8"/>
<dbReference type="Proteomes" id="UP000184731">
    <property type="component" value="Chromosome"/>
</dbReference>
<accession>A0A1L4D1X8</accession>
<dbReference type="Pfam" id="PF00652">
    <property type="entry name" value="Ricin_B_lectin"/>
    <property type="match status" value="1"/>
</dbReference>
<gene>
    <name evidence="4" type="ORF">AXG55_09905</name>
</gene>
<organism evidence="4 5">
    <name type="scientific">Silvanigrella aquatica</name>
    <dbReference type="NCBI Taxonomy" id="1915309"/>
    <lineage>
        <taxon>Bacteria</taxon>
        <taxon>Pseudomonadati</taxon>
        <taxon>Bdellovibrionota</taxon>
        <taxon>Oligoflexia</taxon>
        <taxon>Silvanigrellales</taxon>
        <taxon>Silvanigrellaceae</taxon>
        <taxon>Silvanigrella</taxon>
    </lineage>
</organism>
<dbReference type="InterPro" id="IPR035992">
    <property type="entry name" value="Ricin_B-like_lectins"/>
</dbReference>
<dbReference type="Gene3D" id="2.70.240.10">
    <property type="entry name" value="Leukocidin/porin MspA"/>
    <property type="match status" value="1"/>
</dbReference>
<dbReference type="OrthoDB" id="6194540at2"/>
<dbReference type="EMBL" id="CP017834">
    <property type="protein sequence ID" value="APJ04202.1"/>
    <property type="molecule type" value="Genomic_DNA"/>
</dbReference>
<dbReference type="SUPFAM" id="SSF56959">
    <property type="entry name" value="Leukocidin-like"/>
    <property type="match status" value="1"/>
</dbReference>
<dbReference type="InterPro" id="IPR016183">
    <property type="entry name" value="Leukocidin/Hemolysin_toxin"/>
</dbReference>
<evidence type="ECO:0000256" key="1">
    <source>
        <dbReference type="ARBA" id="ARBA00022729"/>
    </source>
</evidence>
<dbReference type="PROSITE" id="PS50231">
    <property type="entry name" value="RICIN_B_LECTIN"/>
    <property type="match status" value="1"/>
</dbReference>
<feature type="domain" description="Leukocidin/Hemolysin toxin" evidence="3">
    <location>
        <begin position="263"/>
        <end position="436"/>
    </location>
</feature>
<keyword evidence="1" id="KW-0732">Signal</keyword>
<dbReference type="Gene3D" id="2.70.240.20">
    <property type="entry name" value="Leukocidin/Hemolysin toxin, cytolysin domain"/>
    <property type="match status" value="1"/>
</dbReference>
<sequence length="606" mass="69425">MNYKSNIFLFFSIFYLNFVTSCGKFENDDNIKYNNQKNFNSVLSRQLILSSIEDIKNNNINEKYDENEIIVMDLRNKFNSDELLSLMGKLGGLQIYANYVIIKKTIEGSHYTVLQDIPTAEELNSLLIKINNKNSNRKKTNKVGFDPEKNFLNSSVATVTLLARNRQCPMRKFYQTKTTNYDEKRDYCNSKAFVELNYKIDMSGSKATLKEDLKTGRIIKTENGKYLMITVSPTEEGGTGWHLTNQIHQEHNWFESWANRWDFVGPFANKYQFWIRHLNKTEGVRLVETFPQNTNPESNVVESHGVTVGLSGALKGGIDSKGLPSANVDLGTSVQIADRRDVSFKTQEYTVENESYDNNAIWAWNAKVNEKLCDYLTRKDISFCYFTGFLWDTSWTSNKNKFSALSHKSFTPSFQAIYKAKKEVTDISTFEVGTNVETGVIIGSIVPIVAVSLFRTVLDTYTMPSVSQVLSVDWSSPYFASEQNIRLQNMSDINNTKCLTVSINGRINQERCKESRSQVWGYDNDEKIFKTRLIANSCLTLNSNNELLIKECSMDNNQKWILNKEGFIQLYSNKTKVIGQDKNGELKLFHMDSQKGTVFEAFQAKL</sequence>
<evidence type="ECO:0000259" key="3">
    <source>
        <dbReference type="Pfam" id="PF07968"/>
    </source>
</evidence>
<dbReference type="KEGG" id="saqi:AXG55_09905"/>
<reference evidence="4 5" key="1">
    <citation type="submission" date="2016-10" db="EMBL/GenBank/DDBJ databases">
        <title>Silvanigrella aquatica sp. nov., isolated from a freshwater lake located in the Black Forest, Germany, description of Silvanigrellaceae fam. nov., Silvanigrellales ord. nov., reclassification of the order Bdellovibrionales in the class Oligoflexia, reclassification of the families Bacteriovoracaceae and Halobacteriovoraceae in the new order Bacteriovoracales ord. nov., and reclassification of the family Pseudobacteriovoracaceae in the order Oligoflexiales.</title>
        <authorList>
            <person name="Hahn M.W."/>
            <person name="Schmidt J."/>
            <person name="Koll U."/>
            <person name="Rohde M."/>
            <person name="Verbag S."/>
            <person name="Pitt A."/>
            <person name="Nakai R."/>
            <person name="Naganuma T."/>
            <person name="Lang E."/>
        </authorList>
    </citation>
    <scope>NUCLEOTIDE SEQUENCE [LARGE SCALE GENOMIC DNA]</scope>
    <source>
        <strain evidence="4 5">MWH-Nonnen-W8red</strain>
    </source>
</reference>
<evidence type="ECO:0000313" key="5">
    <source>
        <dbReference type="Proteomes" id="UP000184731"/>
    </source>
</evidence>
<dbReference type="PROSITE" id="PS51257">
    <property type="entry name" value="PROKAR_LIPOPROTEIN"/>
    <property type="match status" value="1"/>
</dbReference>
<dbReference type="InterPro" id="IPR036435">
    <property type="entry name" value="Leukocidin/porin_MspA_sf"/>
</dbReference>